<dbReference type="RefSeq" id="WP_143433446.1">
    <property type="nucleotide sequence ID" value="NZ_AP019774.1"/>
</dbReference>
<dbReference type="GO" id="GO:0006813">
    <property type="term" value="P:potassium ion transport"/>
    <property type="evidence" value="ECO:0007669"/>
    <property type="project" value="InterPro"/>
</dbReference>
<dbReference type="PANTHER" id="PTHR43833">
    <property type="entry name" value="POTASSIUM CHANNEL PROTEIN 2-RELATED-RELATED"/>
    <property type="match status" value="1"/>
</dbReference>
<feature type="domain" description="RCK N-terminal" evidence="1">
    <location>
        <begin position="4"/>
        <end position="119"/>
    </location>
</feature>
<dbReference type="Proteomes" id="UP000317935">
    <property type="component" value="Chromosome"/>
</dbReference>
<dbReference type="AlphaFoldDB" id="A0A6J4CXM6"/>
<name>A0A6J4CXM6_9HELI</name>
<evidence type="ECO:0000313" key="3">
    <source>
        <dbReference type="Proteomes" id="UP000317935"/>
    </source>
</evidence>
<dbReference type="SUPFAM" id="SSF51735">
    <property type="entry name" value="NAD(P)-binding Rossmann-fold domains"/>
    <property type="match status" value="1"/>
</dbReference>
<reference evidence="2 3" key="1">
    <citation type="submission" date="2019-06" db="EMBL/GenBank/DDBJ databases">
        <title>Complete genome sequence of Helicobacter suis SNTW101c.</title>
        <authorList>
            <person name="Rimbara E."/>
            <person name="Suzuki M."/>
            <person name="Matsui H."/>
            <person name="Nakamura M."/>
            <person name="Mori S."/>
            <person name="Shibayama K."/>
        </authorList>
    </citation>
    <scope>NUCLEOTIDE SEQUENCE [LARGE SCALE GENOMIC DNA]</scope>
    <source>
        <strain evidence="2 3">SNTW101c</strain>
    </source>
</reference>
<protein>
    <submittedName>
        <fullName evidence="2">Potassium transporter</fullName>
    </submittedName>
</protein>
<evidence type="ECO:0000259" key="1">
    <source>
        <dbReference type="Pfam" id="PF02254"/>
    </source>
</evidence>
<dbReference type="InterPro" id="IPR050721">
    <property type="entry name" value="Trk_Ktr_HKT_K-transport"/>
</dbReference>
<gene>
    <name evidence="2" type="primary">ktrA</name>
    <name evidence="2" type="ORF">SNTW_08810</name>
</gene>
<dbReference type="InterPro" id="IPR036721">
    <property type="entry name" value="RCK_C_sf"/>
</dbReference>
<dbReference type="Gene3D" id="3.40.50.720">
    <property type="entry name" value="NAD(P)-binding Rossmann-like Domain"/>
    <property type="match status" value="1"/>
</dbReference>
<accession>A0A6J4CXM6</accession>
<proteinExistence type="predicted"/>
<dbReference type="PANTHER" id="PTHR43833:SF7">
    <property type="entry name" value="KTR SYSTEM POTASSIUM UPTAKE PROTEIN C"/>
    <property type="match status" value="1"/>
</dbReference>
<dbReference type="InterPro" id="IPR036291">
    <property type="entry name" value="NAD(P)-bd_dom_sf"/>
</dbReference>
<dbReference type="EMBL" id="AP019774">
    <property type="protein sequence ID" value="BCD70236.1"/>
    <property type="molecule type" value="Genomic_DNA"/>
</dbReference>
<dbReference type="Gene3D" id="3.30.70.1450">
    <property type="entry name" value="Regulator of K+ conductance, C-terminal domain"/>
    <property type="match status" value="1"/>
</dbReference>
<organism evidence="2 3">
    <name type="scientific">Helicobacter suis</name>
    <dbReference type="NCBI Taxonomy" id="104628"/>
    <lineage>
        <taxon>Bacteria</taxon>
        <taxon>Pseudomonadati</taxon>
        <taxon>Campylobacterota</taxon>
        <taxon>Epsilonproteobacteria</taxon>
        <taxon>Campylobacterales</taxon>
        <taxon>Helicobacteraceae</taxon>
        <taxon>Helicobacter</taxon>
    </lineage>
</organism>
<dbReference type="SUPFAM" id="SSF116726">
    <property type="entry name" value="TrkA C-terminal domain-like"/>
    <property type="match status" value="1"/>
</dbReference>
<evidence type="ECO:0000313" key="2">
    <source>
        <dbReference type="EMBL" id="BCD70236.1"/>
    </source>
</evidence>
<sequence>MNTYAVLGLGKFGSHVARGLIENGEQVIAADINQDSIKNFRGICDNLFIIDTTDIAALKDTGIAQVDTAIVSIGQNVKASILSVMALKECGVSEVIAKASTLIHGKILSKIGTDRVIYPERDAAKRLVKGLSLNPLLDVMEITTHMRMVRLSVDTTHADMTLQDFLGSFKADLKVVALKHASQWEYNLNLESPLILKQGDILLLLGHAKEVDIFLASKDLKLKRN</sequence>
<dbReference type="Pfam" id="PF02254">
    <property type="entry name" value="TrkA_N"/>
    <property type="match status" value="1"/>
</dbReference>
<dbReference type="InterPro" id="IPR003148">
    <property type="entry name" value="RCK_N"/>
</dbReference>